<sequence length="45" mass="5577">MNKREELRLLTDKCIELLKEKYHVKKIFLIVSYRNYFDPFSKNIV</sequence>
<name>A0A0M2V241_9BACT</name>
<reference evidence="1 2" key="1">
    <citation type="journal article" date="2013" name="BMC Microbiol.">
        <title>Identification of the type II cytochrome c maturation pathway in anammox bacteria by comparative genomics.</title>
        <authorList>
            <person name="Ferousi C."/>
            <person name="Speth D.R."/>
            <person name="Reimann J."/>
            <person name="Op den Camp H.J."/>
            <person name="Allen J.W."/>
            <person name="Keltjens J.T."/>
            <person name="Jetten M.S."/>
        </authorList>
    </citation>
    <scope>NUCLEOTIDE SEQUENCE [LARGE SCALE GENOMIC DNA]</scope>
    <source>
        <strain evidence="1">RU1</strain>
    </source>
</reference>
<organism evidence="1 2">
    <name type="scientific">Candidatus Brocadia fulgida</name>
    <dbReference type="NCBI Taxonomy" id="380242"/>
    <lineage>
        <taxon>Bacteria</taxon>
        <taxon>Pseudomonadati</taxon>
        <taxon>Planctomycetota</taxon>
        <taxon>Candidatus Brocadiia</taxon>
        <taxon>Candidatus Brocadiales</taxon>
        <taxon>Candidatus Brocadiaceae</taxon>
        <taxon>Candidatus Brocadia</taxon>
    </lineage>
</organism>
<comment type="caution">
    <text evidence="1">The sequence shown here is derived from an EMBL/GenBank/DDBJ whole genome shotgun (WGS) entry which is preliminary data.</text>
</comment>
<keyword evidence="2" id="KW-1185">Reference proteome</keyword>
<evidence type="ECO:0000313" key="1">
    <source>
        <dbReference type="EMBL" id="KKO21191.1"/>
    </source>
</evidence>
<evidence type="ECO:0000313" key="2">
    <source>
        <dbReference type="Proteomes" id="UP000034954"/>
    </source>
</evidence>
<protein>
    <submittedName>
        <fullName evidence="1">Uncharacterized protein</fullName>
    </submittedName>
</protein>
<accession>A0A0M2V241</accession>
<dbReference type="EMBL" id="LAQJ01000008">
    <property type="protein sequence ID" value="KKO21191.1"/>
    <property type="molecule type" value="Genomic_DNA"/>
</dbReference>
<proteinExistence type="predicted"/>
<dbReference type="AlphaFoldDB" id="A0A0M2V241"/>
<gene>
    <name evidence="1" type="ORF">BROFUL_00073</name>
</gene>
<dbReference type="Proteomes" id="UP000034954">
    <property type="component" value="Unassembled WGS sequence"/>
</dbReference>